<proteinExistence type="predicted"/>
<sequence length="92" mass="9539">MRFSLAALSTVLLMGAVYAAPAPSDSDGKSGDDGKGKSGGDGKTINIEHLQYVTNKYTCVEENHTIDLALLVEAGDGCAKSALLELGLLNIL</sequence>
<gene>
    <name evidence="1" type="ORF">N8T08_008374</name>
</gene>
<comment type="caution">
    <text evidence="1">The sequence shown here is derived from an EMBL/GenBank/DDBJ whole genome shotgun (WGS) entry which is preliminary data.</text>
</comment>
<dbReference type="EMBL" id="JAOPJF010000058">
    <property type="protein sequence ID" value="KAK1141861.1"/>
    <property type="molecule type" value="Genomic_DNA"/>
</dbReference>
<evidence type="ECO:0000313" key="2">
    <source>
        <dbReference type="Proteomes" id="UP001177260"/>
    </source>
</evidence>
<reference evidence="1 2" key="1">
    <citation type="journal article" date="2023" name="ACS Omega">
        <title>Identification of the Neoaspergillic Acid Biosynthesis Gene Cluster by Establishing an In Vitro CRISPR-Ribonucleoprotein Genetic System in Aspergillus melleus.</title>
        <authorList>
            <person name="Yuan B."/>
            <person name="Grau M.F."/>
            <person name="Murata R.M."/>
            <person name="Torok T."/>
            <person name="Venkateswaran K."/>
            <person name="Stajich J.E."/>
            <person name="Wang C.C.C."/>
        </authorList>
    </citation>
    <scope>NUCLEOTIDE SEQUENCE [LARGE SCALE GENOMIC DNA]</scope>
    <source>
        <strain evidence="1 2">IMV 1140</strain>
    </source>
</reference>
<dbReference type="Proteomes" id="UP001177260">
    <property type="component" value="Unassembled WGS sequence"/>
</dbReference>
<evidence type="ECO:0000313" key="1">
    <source>
        <dbReference type="EMBL" id="KAK1141861.1"/>
    </source>
</evidence>
<keyword evidence="2" id="KW-1185">Reference proteome</keyword>
<protein>
    <submittedName>
        <fullName evidence="1">Uncharacterized protein</fullName>
    </submittedName>
</protein>
<accession>A0ACC3AW23</accession>
<organism evidence="1 2">
    <name type="scientific">Aspergillus melleus</name>
    <dbReference type="NCBI Taxonomy" id="138277"/>
    <lineage>
        <taxon>Eukaryota</taxon>
        <taxon>Fungi</taxon>
        <taxon>Dikarya</taxon>
        <taxon>Ascomycota</taxon>
        <taxon>Pezizomycotina</taxon>
        <taxon>Eurotiomycetes</taxon>
        <taxon>Eurotiomycetidae</taxon>
        <taxon>Eurotiales</taxon>
        <taxon>Aspergillaceae</taxon>
        <taxon>Aspergillus</taxon>
        <taxon>Aspergillus subgen. Circumdati</taxon>
    </lineage>
</organism>
<name>A0ACC3AW23_9EURO</name>